<accession>A0A7R9WUV8</accession>
<keyword evidence="1" id="KW-0472">Membrane</keyword>
<evidence type="ECO:0000256" key="1">
    <source>
        <dbReference type="SAM" id="Phobius"/>
    </source>
</evidence>
<gene>
    <name evidence="2" type="ORF">CAUS1442_LOCUS7432</name>
</gene>
<sequence length="281" mass="31355">MQPTAPSNSMPTLAIDTSLAHANAYEFEDQRRLKTMFKLICVTVLVGLIVAMTVIRGGDNDAAKMAAMRGGEDADLAGIAAGDPDIDRSPSRSMWGHYLDDFKANPSAFEALPSCDVYTCLDERHSNSAPMFPGQAVCKGDHRLALTPQGTFLWYNCNTKYVNSVLYNLTDSMLKDNGLAKTMRRKSMDMLYWELLPNATIQVGQYSSKSKNSDAAILWQRDTTRKEMHFSKRCLSNPTMDCPYYHLRKSGAIVVNWIHGDSGKWMARTIDRCYDGMPPSP</sequence>
<dbReference type="EMBL" id="HBEF01011807">
    <property type="protein sequence ID" value="CAD8335327.1"/>
    <property type="molecule type" value="Transcribed_RNA"/>
</dbReference>
<protein>
    <submittedName>
        <fullName evidence="2">Uncharacterized protein</fullName>
    </submittedName>
</protein>
<dbReference type="AlphaFoldDB" id="A0A7R9WUV8"/>
<organism evidence="2">
    <name type="scientific">Craspedostauros australis</name>
    <dbReference type="NCBI Taxonomy" id="1486917"/>
    <lineage>
        <taxon>Eukaryota</taxon>
        <taxon>Sar</taxon>
        <taxon>Stramenopiles</taxon>
        <taxon>Ochrophyta</taxon>
        <taxon>Bacillariophyta</taxon>
        <taxon>Bacillariophyceae</taxon>
        <taxon>Bacillariophycidae</taxon>
        <taxon>Naviculales</taxon>
        <taxon>Naviculaceae</taxon>
        <taxon>Craspedostauros</taxon>
    </lineage>
</organism>
<feature type="transmembrane region" description="Helical" evidence="1">
    <location>
        <begin position="36"/>
        <end position="55"/>
    </location>
</feature>
<proteinExistence type="predicted"/>
<name>A0A7R9WUV8_9STRA</name>
<reference evidence="2" key="1">
    <citation type="submission" date="2021-01" db="EMBL/GenBank/DDBJ databases">
        <authorList>
            <person name="Corre E."/>
            <person name="Pelletier E."/>
            <person name="Niang G."/>
            <person name="Scheremetjew M."/>
            <person name="Finn R."/>
            <person name="Kale V."/>
            <person name="Holt S."/>
            <person name="Cochrane G."/>
            <person name="Meng A."/>
            <person name="Brown T."/>
            <person name="Cohen L."/>
        </authorList>
    </citation>
    <scope>NUCLEOTIDE SEQUENCE</scope>
    <source>
        <strain evidence="2">CCMP3328</strain>
    </source>
</reference>
<evidence type="ECO:0000313" key="2">
    <source>
        <dbReference type="EMBL" id="CAD8335327.1"/>
    </source>
</evidence>
<keyword evidence="1" id="KW-1133">Transmembrane helix</keyword>
<keyword evidence="1" id="KW-0812">Transmembrane</keyword>